<protein>
    <submittedName>
        <fullName evidence="3">Recombinase family protein</fullName>
    </submittedName>
</protein>
<dbReference type="PANTHER" id="PTHR30461:SF23">
    <property type="entry name" value="DNA RECOMBINASE-RELATED"/>
    <property type="match status" value="1"/>
</dbReference>
<dbReference type="InterPro" id="IPR036162">
    <property type="entry name" value="Resolvase-like_N_sf"/>
</dbReference>
<evidence type="ECO:0000259" key="2">
    <source>
        <dbReference type="PROSITE" id="PS51737"/>
    </source>
</evidence>
<evidence type="ECO:0000313" key="3">
    <source>
        <dbReference type="EMBL" id="MFC2252457.1"/>
    </source>
</evidence>
<dbReference type="SUPFAM" id="SSF53041">
    <property type="entry name" value="Resolvase-like"/>
    <property type="match status" value="1"/>
</dbReference>
<dbReference type="InterPro" id="IPR006119">
    <property type="entry name" value="Resolv_N"/>
</dbReference>
<dbReference type="Proteomes" id="UP001595190">
    <property type="component" value="Unassembled WGS sequence"/>
</dbReference>
<feature type="domain" description="Resolvase/invertase-type recombinase catalytic" evidence="1">
    <location>
        <begin position="5"/>
        <end position="154"/>
    </location>
</feature>
<dbReference type="Pfam" id="PF00239">
    <property type="entry name" value="Resolvase"/>
    <property type="match status" value="1"/>
</dbReference>
<dbReference type="CDD" id="cd00338">
    <property type="entry name" value="Ser_Recombinase"/>
    <property type="match status" value="1"/>
</dbReference>
<dbReference type="PROSITE" id="PS51737">
    <property type="entry name" value="RECOMBINASE_DNA_BIND"/>
    <property type="match status" value="1"/>
</dbReference>
<evidence type="ECO:0000259" key="1">
    <source>
        <dbReference type="PROSITE" id="PS51736"/>
    </source>
</evidence>
<dbReference type="InterPro" id="IPR025827">
    <property type="entry name" value="Zn_ribbon_recom_dom"/>
</dbReference>
<dbReference type="EMBL" id="JBHGPK010000011">
    <property type="protein sequence ID" value="MFC2252457.1"/>
    <property type="molecule type" value="Genomic_DNA"/>
</dbReference>
<dbReference type="SMART" id="SM00857">
    <property type="entry name" value="Resolvase"/>
    <property type="match status" value="1"/>
</dbReference>
<dbReference type="PANTHER" id="PTHR30461">
    <property type="entry name" value="DNA-INVERTASE FROM LAMBDOID PROPHAGE"/>
    <property type="match status" value="1"/>
</dbReference>
<organism evidence="3 4">
    <name type="scientific">Labrys neptuniae</name>
    <dbReference type="NCBI Taxonomy" id="376174"/>
    <lineage>
        <taxon>Bacteria</taxon>
        <taxon>Pseudomonadati</taxon>
        <taxon>Pseudomonadota</taxon>
        <taxon>Alphaproteobacteria</taxon>
        <taxon>Hyphomicrobiales</taxon>
        <taxon>Xanthobacteraceae</taxon>
        <taxon>Labrys</taxon>
    </lineage>
</organism>
<dbReference type="Gene3D" id="3.90.1750.20">
    <property type="entry name" value="Putative Large Serine Recombinase, Chain B, Domain 2"/>
    <property type="match status" value="1"/>
</dbReference>
<dbReference type="InterPro" id="IPR011109">
    <property type="entry name" value="DNA_bind_recombinase_dom"/>
</dbReference>
<evidence type="ECO:0000313" key="4">
    <source>
        <dbReference type="Proteomes" id="UP001595190"/>
    </source>
</evidence>
<gene>
    <name evidence="3" type="ORF">ACETRX_22670</name>
</gene>
<dbReference type="Pfam" id="PF13408">
    <property type="entry name" value="Zn_ribbon_recom"/>
    <property type="match status" value="1"/>
</dbReference>
<dbReference type="InterPro" id="IPR050639">
    <property type="entry name" value="SSR_resolvase"/>
</dbReference>
<dbReference type="Gene3D" id="3.40.50.1390">
    <property type="entry name" value="Resolvase, N-terminal catalytic domain"/>
    <property type="match status" value="1"/>
</dbReference>
<dbReference type="InterPro" id="IPR038109">
    <property type="entry name" value="DNA_bind_recomb_sf"/>
</dbReference>
<comment type="caution">
    <text evidence="3">The sequence shown here is derived from an EMBL/GenBank/DDBJ whole genome shotgun (WGS) entry which is preliminary data.</text>
</comment>
<reference evidence="3 4" key="1">
    <citation type="submission" date="2024-09" db="EMBL/GenBank/DDBJ databases">
        <title>Description of Labrys sedimenti sp. nov., isolated from a diclofenac-degrading enrichment culture, and genome-based reclassification of Labrys portucalensis as a later heterotypic synonym of Labrys neptuniae.</title>
        <authorList>
            <person name="Tancsics A."/>
            <person name="Csepanyi A."/>
        </authorList>
    </citation>
    <scope>NUCLEOTIDE SEQUENCE [LARGE SCALE GENOMIC DNA]</scope>
    <source>
        <strain evidence="3 4">LMG 23412</strain>
    </source>
</reference>
<dbReference type="RefSeq" id="WP_394313056.1">
    <property type="nucleotide sequence ID" value="NZ_JBHGPK010000011.1"/>
</dbReference>
<feature type="domain" description="Recombinase" evidence="2">
    <location>
        <begin position="153"/>
        <end position="289"/>
    </location>
</feature>
<name>A0ABV6ZJW1_9HYPH</name>
<dbReference type="PROSITE" id="PS51736">
    <property type="entry name" value="RECOMBINASES_3"/>
    <property type="match status" value="1"/>
</dbReference>
<proteinExistence type="predicted"/>
<dbReference type="Pfam" id="PF07508">
    <property type="entry name" value="Recombinase"/>
    <property type="match status" value="1"/>
</dbReference>
<sequence>MAKQRGAIYARYSSDLQNDRSVEDQIALCRAFADRNDISIAQTFHDRARSGASVFGREGLLSLIETARSNVFDVIVVEALDRLSRDQEDLAGLYKRLNFLGIKIIAVHDGVADAVQIGVRGMLGSLYLADLANKTRRGLQGVVREGRHAGGRAYGYRPTPGKPGEMSIVDDEAAIIHQIFADYAAGQSPRSMAADLNARRVPPPRGSYWNASTINGNKERGHGILRNAIYSGRLVWNRVRMVRDPDTGKRLSRVNPESDWQTTDVPHLRIVPEDLWQAVKARIDSRTHEKTVHEPRARRLLSGLLRCGSCGSGMTITGGDRSGPRVQCSAYKESRRCDNGGATTSRR</sequence>
<accession>A0ABV6ZJW1</accession>